<accession>A0A5C4WZM5</accession>
<keyword evidence="3" id="KW-0804">Transcription</keyword>
<dbReference type="RefSeq" id="WP_139469864.1">
    <property type="nucleotide sequence ID" value="NZ_VDMQ01000012.1"/>
</dbReference>
<evidence type="ECO:0000259" key="5">
    <source>
        <dbReference type="PROSITE" id="PS50043"/>
    </source>
</evidence>
<evidence type="ECO:0000256" key="4">
    <source>
        <dbReference type="SAM" id="MobiDB-lite"/>
    </source>
</evidence>
<comment type="caution">
    <text evidence="6">The sequence shown here is derived from an EMBL/GenBank/DDBJ whole genome shotgun (WGS) entry which is preliminary data.</text>
</comment>
<organism evidence="6 7">
    <name type="scientific">Brevibacterium sediminis</name>
    <dbReference type="NCBI Taxonomy" id="1857024"/>
    <lineage>
        <taxon>Bacteria</taxon>
        <taxon>Bacillati</taxon>
        <taxon>Actinomycetota</taxon>
        <taxon>Actinomycetes</taxon>
        <taxon>Micrococcales</taxon>
        <taxon>Brevibacteriaceae</taxon>
        <taxon>Brevibacterium</taxon>
    </lineage>
</organism>
<name>A0A5C4WZM5_9MICO</name>
<feature type="region of interest" description="Disordered" evidence="4">
    <location>
        <begin position="1"/>
        <end position="28"/>
    </location>
</feature>
<dbReference type="GO" id="GO:0006355">
    <property type="term" value="P:regulation of DNA-templated transcription"/>
    <property type="evidence" value="ECO:0007669"/>
    <property type="project" value="InterPro"/>
</dbReference>
<feature type="domain" description="HTH luxR-type" evidence="5">
    <location>
        <begin position="696"/>
        <end position="761"/>
    </location>
</feature>
<keyword evidence="2" id="KW-0238">DNA-binding</keyword>
<gene>
    <name evidence="6" type="ORF">FHQ09_16270</name>
</gene>
<dbReference type="Proteomes" id="UP000314223">
    <property type="component" value="Unassembled WGS sequence"/>
</dbReference>
<dbReference type="PROSITE" id="PS50043">
    <property type="entry name" value="HTH_LUXR_2"/>
    <property type="match status" value="1"/>
</dbReference>
<dbReference type="Pfam" id="PF00196">
    <property type="entry name" value="GerE"/>
    <property type="match status" value="1"/>
</dbReference>
<protein>
    <submittedName>
        <fullName evidence="6">Response regulator transcription factor</fullName>
    </submittedName>
</protein>
<evidence type="ECO:0000256" key="1">
    <source>
        <dbReference type="ARBA" id="ARBA00023015"/>
    </source>
</evidence>
<dbReference type="InterPro" id="IPR000792">
    <property type="entry name" value="Tscrpt_reg_LuxR_C"/>
</dbReference>
<sequence>MTSTCPVDPKSNDEATPRKDSGFEFRFGPRASSIDSFAESVGHSDELSPAALEQLFSCSGGRSRIADTLVRARVNAGIPLTDDDPDRIDAMLSSSLTPEIEGTNRESGALYLLTLFAWAPRITSAMVDLIHAAFAAAEVAPSAGASPEGLTSLLIDEGLLTVPTDTEKVFTVPPLIRMLMRRIVTCGSDTADRSPREALGAAVSDSIGRQRSDRREGLTEVVELVMELRDWHVLERAWVRRSVNVFIDVPSAIEAYLSVPEEVLAQNPTLTLARSAARRIDSTRTRLGTDDMAALVAATDFASIVLPEMHGLLSAETECRLTADEVTVVTMLEARTHRLNRENEAALNVIDVGRERLRHLGAGEPGPSLMLQAELNLEHGRNLVVAGRFPEAMRVLQRVVQFAEIYAPNSPHPLLAGLVETALAGMGHGHGSDMDRNLERAREDARRFGMAALPDEYTALCIELMRSLDRLDLDAAGQIHIALDQAKPAQFLGPIPHVLRSLCFVYEGRASAAAKLLVESPQVQLLPTTGVPSSRFSAIVNIVGFVLAAAGEGKALQDLAGRMSPQSPGYSVVKARQAFVFGKHDPLWTATGQVLAGDEGPRLKSSAMALRADILHHEGRSAEALEAFVDMLDYCAITASVLAVTQLSKSAREVLIPASADFSEWVAVARSFNSAEITSAVLQKRLLELPETSPVSPDFQTDLTPTEQSLLFAIDSSKSIAQIAREFGVVPGTLKNRLSALYRKLGVRSRAEAVAYAHRAQQR</sequence>
<dbReference type="PANTHER" id="PTHR44688:SF16">
    <property type="entry name" value="DNA-BINDING TRANSCRIPTIONAL ACTIVATOR DEVR_DOSR"/>
    <property type="match status" value="1"/>
</dbReference>
<evidence type="ECO:0000256" key="3">
    <source>
        <dbReference type="ARBA" id="ARBA00023163"/>
    </source>
</evidence>
<dbReference type="SUPFAM" id="SSF46894">
    <property type="entry name" value="C-terminal effector domain of the bipartite response regulators"/>
    <property type="match status" value="1"/>
</dbReference>
<evidence type="ECO:0000313" key="6">
    <source>
        <dbReference type="EMBL" id="TNM53029.1"/>
    </source>
</evidence>
<evidence type="ECO:0000313" key="7">
    <source>
        <dbReference type="Proteomes" id="UP000314223"/>
    </source>
</evidence>
<keyword evidence="1" id="KW-0805">Transcription regulation</keyword>
<feature type="compositionally biased region" description="Basic and acidic residues" evidence="4">
    <location>
        <begin position="10"/>
        <end position="23"/>
    </location>
</feature>
<dbReference type="AlphaFoldDB" id="A0A5C4WZM5"/>
<dbReference type="GO" id="GO:0003677">
    <property type="term" value="F:DNA binding"/>
    <property type="evidence" value="ECO:0007669"/>
    <property type="project" value="UniProtKB-KW"/>
</dbReference>
<dbReference type="EMBL" id="VDMQ01000012">
    <property type="protein sequence ID" value="TNM53029.1"/>
    <property type="molecule type" value="Genomic_DNA"/>
</dbReference>
<proteinExistence type="predicted"/>
<reference evidence="6 7" key="1">
    <citation type="submission" date="2019-06" db="EMBL/GenBank/DDBJ databases">
        <authorList>
            <person name="Mardanova A.M."/>
            <person name="Pudova D.S."/>
            <person name="Shagimardanova E.I."/>
            <person name="Gogoleva N.E."/>
            <person name="Lutfullin M.T."/>
            <person name="Hadieva G.F."/>
            <person name="Sharipova M.R."/>
        </authorList>
    </citation>
    <scope>NUCLEOTIDE SEQUENCE [LARGE SCALE GENOMIC DNA]</scope>
    <source>
        <strain evidence="6 7">MG-1</strain>
    </source>
</reference>
<dbReference type="Gene3D" id="1.10.10.10">
    <property type="entry name" value="Winged helix-like DNA-binding domain superfamily/Winged helix DNA-binding domain"/>
    <property type="match status" value="1"/>
</dbReference>
<dbReference type="InterPro" id="IPR016032">
    <property type="entry name" value="Sig_transdc_resp-reg_C-effctor"/>
</dbReference>
<dbReference type="PANTHER" id="PTHR44688">
    <property type="entry name" value="DNA-BINDING TRANSCRIPTIONAL ACTIVATOR DEVR_DOSR"/>
    <property type="match status" value="1"/>
</dbReference>
<dbReference type="SMART" id="SM00421">
    <property type="entry name" value="HTH_LUXR"/>
    <property type="match status" value="1"/>
</dbReference>
<evidence type="ECO:0000256" key="2">
    <source>
        <dbReference type="ARBA" id="ARBA00023125"/>
    </source>
</evidence>
<dbReference type="InterPro" id="IPR036388">
    <property type="entry name" value="WH-like_DNA-bd_sf"/>
</dbReference>
<dbReference type="CDD" id="cd06170">
    <property type="entry name" value="LuxR_C_like"/>
    <property type="match status" value="1"/>
</dbReference>